<dbReference type="GO" id="GO:0032259">
    <property type="term" value="P:methylation"/>
    <property type="evidence" value="ECO:0007669"/>
    <property type="project" value="UniProtKB-KW"/>
</dbReference>
<dbReference type="Pfam" id="PF13578">
    <property type="entry name" value="Methyltransf_24"/>
    <property type="match status" value="1"/>
</dbReference>
<dbReference type="GO" id="GO:0008168">
    <property type="term" value="F:methyltransferase activity"/>
    <property type="evidence" value="ECO:0007669"/>
    <property type="project" value="UniProtKB-KW"/>
</dbReference>
<comment type="caution">
    <text evidence="1">The sequence shown here is derived from an EMBL/GenBank/DDBJ whole genome shotgun (WGS) entry which is preliminary data.</text>
</comment>
<dbReference type="Proteomes" id="UP000292347">
    <property type="component" value="Unassembled WGS sequence"/>
</dbReference>
<dbReference type="RefSeq" id="WP_129340759.1">
    <property type="nucleotide sequence ID" value="NZ_JACIDD010000001.1"/>
</dbReference>
<accession>A0A4Q2IZN9</accession>
<name>A0A4Q2IZN9_9SPHN</name>
<dbReference type="SUPFAM" id="SSF53335">
    <property type="entry name" value="S-adenosyl-L-methionine-dependent methyltransferases"/>
    <property type="match status" value="1"/>
</dbReference>
<protein>
    <submittedName>
        <fullName evidence="1">Class I SAM-dependent methyltransferase</fullName>
    </submittedName>
</protein>
<dbReference type="OrthoDB" id="823440at2"/>
<reference evidence="1 2" key="1">
    <citation type="submission" date="2019-01" db="EMBL/GenBank/DDBJ databases">
        <title>Sphingomonas mucosissima sp. nov. and Sphingomonas desiccabilis sp. nov., from biological soil crusts in the Colorado Plateau, USA.</title>
        <authorList>
            <person name="Zhu D."/>
        </authorList>
    </citation>
    <scope>NUCLEOTIDE SEQUENCE [LARGE SCALE GENOMIC DNA]</scope>
    <source>
        <strain evidence="1 2">CP1D</strain>
    </source>
</reference>
<dbReference type="Gene3D" id="3.40.50.150">
    <property type="entry name" value="Vaccinia Virus protein VP39"/>
    <property type="match status" value="1"/>
</dbReference>
<dbReference type="EMBL" id="SDPT01000001">
    <property type="protein sequence ID" value="RXZ34978.1"/>
    <property type="molecule type" value="Genomic_DNA"/>
</dbReference>
<proteinExistence type="predicted"/>
<keyword evidence="1" id="KW-0489">Methyltransferase</keyword>
<evidence type="ECO:0000313" key="2">
    <source>
        <dbReference type="Proteomes" id="UP000292347"/>
    </source>
</evidence>
<evidence type="ECO:0000313" key="1">
    <source>
        <dbReference type="EMBL" id="RXZ34978.1"/>
    </source>
</evidence>
<sequence>MTSRETTSFLPLAHADGWQDELNRTLLETLKTIGFALIQWPWLLRSLSGGSDAAKTALLADLELAPDALPNLGSWKADTGYLSLIVDHIKAMHPQSVVELGSGASSLVTAKALQLHGGGRLTSLDQHADFVRATLGWLHDHGVDAALHAVPLRPAPRDWHGVWYDTSPVPDRIDLLLIDGPPWTIHPFVRGAAETLFKRMPVGGTVLLDDAARPGERVIAARWRRRWPNFRFELVNRGTKGTLIGTRVW</sequence>
<dbReference type="InterPro" id="IPR029063">
    <property type="entry name" value="SAM-dependent_MTases_sf"/>
</dbReference>
<gene>
    <name evidence="1" type="ORF">EO081_04825</name>
</gene>
<dbReference type="AlphaFoldDB" id="A0A4Q2IZN9"/>
<organism evidence="1 2">
    <name type="scientific">Sphingomonas desiccabilis</name>
    <dbReference type="NCBI Taxonomy" id="429134"/>
    <lineage>
        <taxon>Bacteria</taxon>
        <taxon>Pseudomonadati</taxon>
        <taxon>Pseudomonadota</taxon>
        <taxon>Alphaproteobacteria</taxon>
        <taxon>Sphingomonadales</taxon>
        <taxon>Sphingomonadaceae</taxon>
        <taxon>Sphingomonas</taxon>
    </lineage>
</organism>
<keyword evidence="1" id="KW-0808">Transferase</keyword>
<keyword evidence="2" id="KW-1185">Reference proteome</keyword>